<dbReference type="InterPro" id="IPR058594">
    <property type="entry name" value="PB1-like_dom_pln"/>
</dbReference>
<reference evidence="2 3" key="1">
    <citation type="journal article" date="2018" name="Sci. Data">
        <title>The draft genome sequence of cork oak.</title>
        <authorList>
            <person name="Ramos A.M."/>
            <person name="Usie A."/>
            <person name="Barbosa P."/>
            <person name="Barros P.M."/>
            <person name="Capote T."/>
            <person name="Chaves I."/>
            <person name="Simoes F."/>
            <person name="Abreu I."/>
            <person name="Carrasquinho I."/>
            <person name="Faro C."/>
            <person name="Guimaraes J.B."/>
            <person name="Mendonca D."/>
            <person name="Nobrega F."/>
            <person name="Rodrigues L."/>
            <person name="Saibo N.J.M."/>
            <person name="Varela M.C."/>
            <person name="Egas C."/>
            <person name="Matos J."/>
            <person name="Miguel C.M."/>
            <person name="Oliveira M.M."/>
            <person name="Ricardo C.P."/>
            <person name="Goncalves S."/>
        </authorList>
    </citation>
    <scope>NUCLEOTIDE SEQUENCE [LARGE SCALE GENOMIC DNA]</scope>
    <source>
        <strain evidence="3">cv. HL8</strain>
    </source>
</reference>
<feature type="domain" description="PB1-like" evidence="1">
    <location>
        <begin position="2"/>
        <end position="77"/>
    </location>
</feature>
<sequence length="153" mass="16954">MGGSVHTLTKIDPNKLSFFEIRDLCHLVGASKEHSRYRYLLPEGELEHDLRVIETDLGVVNMTTLHRAWPTNKIIIYTDIDVEPLAVEHPDGGGVVEISGDGGGDGGKKANEIGKRIRVATKDQEEGSSVKALDEFLRTILAKTTLEFHNQYT</sequence>
<evidence type="ECO:0000313" key="3">
    <source>
        <dbReference type="Proteomes" id="UP000237347"/>
    </source>
</evidence>
<protein>
    <recommendedName>
        <fullName evidence="1">PB1-like domain-containing protein</fullName>
    </recommendedName>
</protein>
<dbReference type="AlphaFoldDB" id="A0AAW0LF39"/>
<dbReference type="EMBL" id="PKMF04000113">
    <property type="protein sequence ID" value="KAK7849499.1"/>
    <property type="molecule type" value="Genomic_DNA"/>
</dbReference>
<keyword evidence="3" id="KW-1185">Reference proteome</keyword>
<evidence type="ECO:0000313" key="2">
    <source>
        <dbReference type="EMBL" id="KAK7849499.1"/>
    </source>
</evidence>
<comment type="caution">
    <text evidence="2">The sequence shown here is derived from an EMBL/GenBank/DDBJ whole genome shotgun (WGS) entry which is preliminary data.</text>
</comment>
<evidence type="ECO:0000259" key="1">
    <source>
        <dbReference type="Pfam" id="PF26130"/>
    </source>
</evidence>
<organism evidence="2 3">
    <name type="scientific">Quercus suber</name>
    <name type="common">Cork oak</name>
    <dbReference type="NCBI Taxonomy" id="58331"/>
    <lineage>
        <taxon>Eukaryota</taxon>
        <taxon>Viridiplantae</taxon>
        <taxon>Streptophyta</taxon>
        <taxon>Embryophyta</taxon>
        <taxon>Tracheophyta</taxon>
        <taxon>Spermatophyta</taxon>
        <taxon>Magnoliopsida</taxon>
        <taxon>eudicotyledons</taxon>
        <taxon>Gunneridae</taxon>
        <taxon>Pentapetalae</taxon>
        <taxon>rosids</taxon>
        <taxon>fabids</taxon>
        <taxon>Fagales</taxon>
        <taxon>Fagaceae</taxon>
        <taxon>Quercus</taxon>
    </lineage>
</organism>
<gene>
    <name evidence="2" type="ORF">CFP56_002914</name>
</gene>
<dbReference type="Pfam" id="PF26130">
    <property type="entry name" value="PB1-like"/>
    <property type="match status" value="1"/>
</dbReference>
<dbReference type="Proteomes" id="UP000237347">
    <property type="component" value="Unassembled WGS sequence"/>
</dbReference>
<name>A0AAW0LF39_QUESU</name>
<proteinExistence type="predicted"/>
<accession>A0AAW0LF39</accession>